<reference evidence="1" key="1">
    <citation type="submission" date="2023-03" db="EMBL/GenBank/DDBJ databases">
        <title>Chromosome-level genomes of two armyworms, Mythimna separata and Mythimna loreyi, provide insights into the biosynthesis and reception of sex pheromones.</title>
        <authorList>
            <person name="Zhao H."/>
        </authorList>
    </citation>
    <scope>NUCLEOTIDE SEQUENCE</scope>
    <source>
        <strain evidence="1">BeijingLab</strain>
    </source>
</reference>
<comment type="caution">
    <text evidence="1">The sequence shown here is derived from an EMBL/GenBank/DDBJ whole genome shotgun (WGS) entry which is preliminary data.</text>
</comment>
<dbReference type="EMBL" id="CM056786">
    <property type="protein sequence ID" value="KAJ8729288.1"/>
    <property type="molecule type" value="Genomic_DNA"/>
</dbReference>
<gene>
    <name evidence="1" type="ORF">PYW08_000869</name>
</gene>
<organism evidence="1 2">
    <name type="scientific">Mythimna loreyi</name>
    <dbReference type="NCBI Taxonomy" id="667449"/>
    <lineage>
        <taxon>Eukaryota</taxon>
        <taxon>Metazoa</taxon>
        <taxon>Ecdysozoa</taxon>
        <taxon>Arthropoda</taxon>
        <taxon>Hexapoda</taxon>
        <taxon>Insecta</taxon>
        <taxon>Pterygota</taxon>
        <taxon>Neoptera</taxon>
        <taxon>Endopterygota</taxon>
        <taxon>Lepidoptera</taxon>
        <taxon>Glossata</taxon>
        <taxon>Ditrysia</taxon>
        <taxon>Noctuoidea</taxon>
        <taxon>Noctuidae</taxon>
        <taxon>Noctuinae</taxon>
        <taxon>Hadenini</taxon>
        <taxon>Mythimna</taxon>
    </lineage>
</organism>
<proteinExistence type="predicted"/>
<evidence type="ECO:0000313" key="1">
    <source>
        <dbReference type="EMBL" id="KAJ8729288.1"/>
    </source>
</evidence>
<evidence type="ECO:0000313" key="2">
    <source>
        <dbReference type="Proteomes" id="UP001231649"/>
    </source>
</evidence>
<name>A0ACC2QZ28_9NEOP</name>
<keyword evidence="2" id="KW-1185">Reference proteome</keyword>
<sequence>MSVAFAARGNRPPLSPAQIQKMLDENAHLIQTIQEYQAKGQLLECHQYQQVLHRNLVYLASVADVNQNIQSILPPPHQLAAGNSQTPPINSPSPSGGDVSAGAQPSYRPPGVSTTPTRPTQSYGQRPYPQNQYQGQYQGAPGVYPPQPGYGPPSQGYGPPNPAQQPQGYPPNSNYGPPITTSPSNYPPSTHPGPGYPPSSAQQPYAPPPGSPAAAGSPYPVRGAAQPYTGNSAYPPSQTGSNYSNVGVSTYNNSTGSQPQPYQSQPFPNTTPTSAYSTTPTSQPNRSPQPPPTGYSSQNPPTSGYGSPSAQSPTYNSSSHGNNPPPTSVASGAPSSSGPPGQQYPPPGQASPYPPSTQPPYSNPSSQPGSPAPSVSTAPPPQASYPQNPQSYPPSGGGYPPHAYQQGYPPAQYPPSPYPYARAPTPGAPPPGAPQPYPGYGFQPPTQQ</sequence>
<accession>A0ACC2QZ28</accession>
<dbReference type="Proteomes" id="UP001231649">
    <property type="component" value="Chromosome 10"/>
</dbReference>
<protein>
    <submittedName>
        <fullName evidence="1">Uncharacterized protein</fullName>
    </submittedName>
</protein>